<dbReference type="GO" id="GO:0044594">
    <property type="term" value="F:17-beta-hydroxysteroid dehydrogenase (NAD+) activity"/>
    <property type="evidence" value="ECO:0007669"/>
    <property type="project" value="TreeGrafter"/>
</dbReference>
<feature type="domain" description="Peroxisomal multifunctional enzyme type 2-like N-terminal" evidence="3">
    <location>
        <begin position="17"/>
        <end position="116"/>
    </location>
</feature>
<dbReference type="InterPro" id="IPR054357">
    <property type="entry name" value="MFE-2_N"/>
</dbReference>
<gene>
    <name evidence="4" type="ORF">HNR05_002242</name>
</gene>
<dbReference type="GO" id="GO:0004300">
    <property type="term" value="F:enoyl-CoA hydratase activity"/>
    <property type="evidence" value="ECO:0007669"/>
    <property type="project" value="TreeGrafter"/>
</dbReference>
<dbReference type="InterPro" id="IPR029069">
    <property type="entry name" value="HotDog_dom_sf"/>
</dbReference>
<evidence type="ECO:0000259" key="3">
    <source>
        <dbReference type="Pfam" id="PF22622"/>
    </source>
</evidence>
<keyword evidence="5" id="KW-1185">Reference proteome</keyword>
<feature type="domain" description="MaoC-like" evidence="2">
    <location>
        <begin position="151"/>
        <end position="240"/>
    </location>
</feature>
<accession>A0A7Z0J6Q7</accession>
<dbReference type="GO" id="GO:0006635">
    <property type="term" value="P:fatty acid beta-oxidation"/>
    <property type="evidence" value="ECO:0007669"/>
    <property type="project" value="TreeGrafter"/>
</dbReference>
<dbReference type="SUPFAM" id="SSF54637">
    <property type="entry name" value="Thioesterase/thiol ester dehydrase-isomerase"/>
    <property type="match status" value="2"/>
</dbReference>
<reference evidence="4 5" key="1">
    <citation type="submission" date="2020-07" db="EMBL/GenBank/DDBJ databases">
        <title>Sequencing the genomes of 1000 actinobacteria strains.</title>
        <authorList>
            <person name="Klenk H.-P."/>
        </authorList>
    </citation>
    <scope>NUCLEOTIDE SEQUENCE [LARGE SCALE GENOMIC DNA]</scope>
    <source>
        <strain evidence="4 5">LI1</strain>
    </source>
</reference>
<protein>
    <submittedName>
        <fullName evidence="4">Acyl dehydratase</fullName>
    </submittedName>
</protein>
<dbReference type="Pfam" id="PF22622">
    <property type="entry name" value="MFE-2_hydrat-2_N"/>
    <property type="match status" value="1"/>
</dbReference>
<dbReference type="EMBL" id="JACCFM010000001">
    <property type="protein sequence ID" value="NYJ20451.1"/>
    <property type="molecule type" value="Genomic_DNA"/>
</dbReference>
<evidence type="ECO:0000313" key="4">
    <source>
        <dbReference type="EMBL" id="NYJ20451.1"/>
    </source>
</evidence>
<dbReference type="AlphaFoldDB" id="A0A7Z0J6Q7"/>
<evidence type="ECO:0000256" key="1">
    <source>
        <dbReference type="ARBA" id="ARBA00005254"/>
    </source>
</evidence>
<evidence type="ECO:0000259" key="2">
    <source>
        <dbReference type="Pfam" id="PF01575"/>
    </source>
</evidence>
<name>A0A7Z0J6Q7_9MICO</name>
<comment type="caution">
    <text evidence="4">The sequence shown here is derived from an EMBL/GenBank/DDBJ whole genome shotgun (WGS) entry which is preliminary data.</text>
</comment>
<dbReference type="RefSeq" id="WP_179579058.1">
    <property type="nucleotide sequence ID" value="NZ_JACCFM010000001.1"/>
</dbReference>
<comment type="similarity">
    <text evidence="1">Belongs to the enoyl-CoA hydratase/isomerase family.</text>
</comment>
<proteinExistence type="inferred from homology"/>
<sequence length="260" mass="27550">MIAGEWAGRSLGERSVAYDNRDVILYALAVGATRDDLDLVFEDRLRVLPTFGLTLAQWAPDVLSDAGAFDHRSVHGSQVLDVQAPMPREGEILLAARVGNVWDKGTAAVFEVVVESDYFTATWAIFAPGAGGYGGERGPRAASAERAGEPRRLSLQTVPTQAALYRLTGDRHHIHIDPEASALIGQPIPILQGLCTISATTLPIAAALGAHPADLTHLAGRFAGPVVPGDTLDVDLWEGGAFEAKHGDDIVISAGEVVFE</sequence>
<dbReference type="Proteomes" id="UP000537260">
    <property type="component" value="Unassembled WGS sequence"/>
</dbReference>
<dbReference type="PANTHER" id="PTHR13078">
    <property type="entry name" value="PEROXISOMAL MULTIFUNCTIONAL ENZYME TYPE 2-RELATED"/>
    <property type="match status" value="1"/>
</dbReference>
<dbReference type="Gene3D" id="3.10.129.10">
    <property type="entry name" value="Hotdog Thioesterase"/>
    <property type="match status" value="1"/>
</dbReference>
<evidence type="ECO:0000313" key="5">
    <source>
        <dbReference type="Proteomes" id="UP000537260"/>
    </source>
</evidence>
<dbReference type="GO" id="GO:0003857">
    <property type="term" value="F:(3S)-3-hydroxyacyl-CoA dehydrogenase (NAD+) activity"/>
    <property type="evidence" value="ECO:0007669"/>
    <property type="project" value="TreeGrafter"/>
</dbReference>
<dbReference type="Pfam" id="PF01575">
    <property type="entry name" value="MaoC_dehydratas"/>
    <property type="match status" value="1"/>
</dbReference>
<dbReference type="PANTHER" id="PTHR13078:SF56">
    <property type="entry name" value="PEROXISOMAL MULTIFUNCTIONAL ENZYME TYPE 2"/>
    <property type="match status" value="1"/>
</dbReference>
<dbReference type="InterPro" id="IPR002539">
    <property type="entry name" value="MaoC-like_dom"/>
</dbReference>
<organism evidence="4 5">
    <name type="scientific">Glaciibacter psychrotolerans</name>
    <dbReference type="NCBI Taxonomy" id="670054"/>
    <lineage>
        <taxon>Bacteria</taxon>
        <taxon>Bacillati</taxon>
        <taxon>Actinomycetota</taxon>
        <taxon>Actinomycetes</taxon>
        <taxon>Micrococcales</taxon>
        <taxon>Microbacteriaceae</taxon>
        <taxon>Glaciibacter</taxon>
    </lineage>
</organism>